<evidence type="ECO:0000256" key="7">
    <source>
        <dbReference type="ARBA" id="ARBA00022705"/>
    </source>
</evidence>
<evidence type="ECO:0000256" key="1">
    <source>
        <dbReference type="ARBA" id="ARBA00004496"/>
    </source>
</evidence>
<dbReference type="SMART" id="SM00480">
    <property type="entry name" value="POL3Bc"/>
    <property type="match status" value="1"/>
</dbReference>
<comment type="similarity">
    <text evidence="2 10">Belongs to the beta sliding clamp family.</text>
</comment>
<reference evidence="14" key="1">
    <citation type="submission" date="2020-02" db="EMBL/GenBank/DDBJ databases">
        <authorList>
            <person name="Meier V. D."/>
        </authorList>
    </citation>
    <scope>NUCLEOTIDE SEQUENCE</scope>
    <source>
        <strain evidence="14">AVDCRST_MAG73</strain>
    </source>
</reference>
<dbReference type="CDD" id="cd00140">
    <property type="entry name" value="beta_clamp"/>
    <property type="match status" value="1"/>
</dbReference>
<dbReference type="InterPro" id="IPR022635">
    <property type="entry name" value="DNA_polIII_beta_C"/>
</dbReference>
<dbReference type="PIRSF" id="PIRSF000804">
    <property type="entry name" value="DNA_pol_III_b"/>
    <property type="match status" value="1"/>
</dbReference>
<evidence type="ECO:0000256" key="8">
    <source>
        <dbReference type="ARBA" id="ARBA00022932"/>
    </source>
</evidence>
<feature type="domain" description="DNA polymerase III beta sliding clamp C-terminal" evidence="13">
    <location>
        <begin position="251"/>
        <end position="377"/>
    </location>
</feature>
<evidence type="ECO:0000256" key="2">
    <source>
        <dbReference type="ARBA" id="ARBA00010752"/>
    </source>
</evidence>
<dbReference type="InterPro" id="IPR022634">
    <property type="entry name" value="DNA_polIII_beta_N"/>
</dbReference>
<comment type="subunit">
    <text evidence="10">Forms a ring-shaped head-to-tail homodimer around DNA.</text>
</comment>
<dbReference type="NCBIfam" id="TIGR00663">
    <property type="entry name" value="dnan"/>
    <property type="match status" value="1"/>
</dbReference>
<evidence type="ECO:0000256" key="5">
    <source>
        <dbReference type="ARBA" id="ARBA00022679"/>
    </source>
</evidence>
<dbReference type="Gene3D" id="3.10.150.10">
    <property type="entry name" value="DNA Polymerase III, subunit A, domain 2"/>
    <property type="match status" value="1"/>
</dbReference>
<evidence type="ECO:0000259" key="13">
    <source>
        <dbReference type="Pfam" id="PF02768"/>
    </source>
</evidence>
<keyword evidence="6 10" id="KW-0548">Nucleotidyltransferase</keyword>
<name>A0A6J4UCZ2_9BACT</name>
<dbReference type="InterPro" id="IPR001001">
    <property type="entry name" value="DNA_polIII_beta"/>
</dbReference>
<dbReference type="GO" id="GO:0003887">
    <property type="term" value="F:DNA-directed DNA polymerase activity"/>
    <property type="evidence" value="ECO:0007669"/>
    <property type="project" value="UniProtKB-UniRule"/>
</dbReference>
<sequence>MKVSCLQDGLQRALAQASRAVATKTALPVLSNVLLATDEGRLRIAATNLEVGITTWIGASIEEEGRITVDARLLSEFVNTLPNAPVQLAVESARSSLTVQSGRDKAGINGIDADDFPVIPSLEAGGEAFTADVDPQVLREMIAQVEFAAATDESRPVLAGVLMRFEEQRLTLAAADGFRLAVREGELGQAVGERLDIIVPARALRELARIIGDQTAPVRLAITPNRSQLLVRVGETEFLSRLIDGTFPDFKQIVPREFGTTLEMGRDAFLNAVRRASYFARDNNDVIRLTVHPGEEAFMPGSVEVSATAAERGNSQSFVDASVDGSETQIAFNARYLADVLGILKHGQVMIGMNGGNQAGVVRAANGDDYTHVIMPMVIGAQ</sequence>
<dbReference type="PANTHER" id="PTHR30478:SF0">
    <property type="entry name" value="BETA SLIDING CLAMP"/>
    <property type="match status" value="1"/>
</dbReference>
<dbReference type="AlphaFoldDB" id="A0A6J4UCZ2"/>
<protein>
    <recommendedName>
        <fullName evidence="3 10">Beta sliding clamp</fullName>
    </recommendedName>
</protein>
<evidence type="ECO:0000256" key="4">
    <source>
        <dbReference type="ARBA" id="ARBA00022490"/>
    </source>
</evidence>
<dbReference type="Gene3D" id="3.70.10.10">
    <property type="match status" value="1"/>
</dbReference>
<dbReference type="Pfam" id="PF00712">
    <property type="entry name" value="DNA_pol3_beta"/>
    <property type="match status" value="1"/>
</dbReference>
<dbReference type="GO" id="GO:0006271">
    <property type="term" value="P:DNA strand elongation involved in DNA replication"/>
    <property type="evidence" value="ECO:0007669"/>
    <property type="project" value="TreeGrafter"/>
</dbReference>
<proteinExistence type="inferred from homology"/>
<evidence type="ECO:0000259" key="11">
    <source>
        <dbReference type="Pfam" id="PF00712"/>
    </source>
</evidence>
<evidence type="ECO:0000313" key="14">
    <source>
        <dbReference type="EMBL" id="CAA9546762.1"/>
    </source>
</evidence>
<evidence type="ECO:0000256" key="6">
    <source>
        <dbReference type="ARBA" id="ARBA00022695"/>
    </source>
</evidence>
<feature type="domain" description="DNA polymerase III beta sliding clamp N-terminal" evidence="11">
    <location>
        <begin position="1"/>
        <end position="120"/>
    </location>
</feature>
<dbReference type="PANTHER" id="PTHR30478">
    <property type="entry name" value="DNA POLYMERASE III SUBUNIT BETA"/>
    <property type="match status" value="1"/>
</dbReference>
<feature type="domain" description="DNA polymerase III beta sliding clamp central" evidence="12">
    <location>
        <begin position="133"/>
        <end position="249"/>
    </location>
</feature>
<dbReference type="GO" id="GO:0003677">
    <property type="term" value="F:DNA binding"/>
    <property type="evidence" value="ECO:0007669"/>
    <property type="project" value="UniProtKB-UniRule"/>
</dbReference>
<dbReference type="InterPro" id="IPR046938">
    <property type="entry name" value="DNA_clamp_sf"/>
</dbReference>
<keyword evidence="5 10" id="KW-0808">Transferase</keyword>
<dbReference type="Pfam" id="PF02768">
    <property type="entry name" value="DNA_pol3_beta_3"/>
    <property type="match status" value="1"/>
</dbReference>
<comment type="function">
    <text evidence="10">Confers DNA tethering and processivity to DNA polymerases and other proteins. Acts as a clamp, forming a ring around DNA (a reaction catalyzed by the clamp-loading complex) which diffuses in an ATP-independent manner freely and bidirectionally along dsDNA. Initially characterized for its ability to contact the catalytic subunit of DNA polymerase III (Pol III), a complex, multichain enzyme responsible for most of the replicative synthesis in bacteria; Pol III exhibits 3'-5' exonuclease proofreading activity. The beta chain is required for initiation of replication as well as for processivity of DNA replication.</text>
</comment>
<dbReference type="GO" id="GO:0008408">
    <property type="term" value="F:3'-5' exonuclease activity"/>
    <property type="evidence" value="ECO:0007669"/>
    <property type="project" value="InterPro"/>
</dbReference>
<dbReference type="GO" id="GO:0005737">
    <property type="term" value="C:cytoplasm"/>
    <property type="evidence" value="ECO:0007669"/>
    <property type="project" value="UniProtKB-SubCell"/>
</dbReference>
<keyword evidence="4 10" id="KW-0963">Cytoplasm</keyword>
<evidence type="ECO:0000259" key="12">
    <source>
        <dbReference type="Pfam" id="PF02767"/>
    </source>
</evidence>
<gene>
    <name evidence="14" type="ORF">AVDCRST_MAG73-2488</name>
</gene>
<dbReference type="SUPFAM" id="SSF55979">
    <property type="entry name" value="DNA clamp"/>
    <property type="match status" value="3"/>
</dbReference>
<evidence type="ECO:0000256" key="10">
    <source>
        <dbReference type="PIRNR" id="PIRNR000804"/>
    </source>
</evidence>
<organism evidence="14">
    <name type="scientific">uncultured Thermomicrobiales bacterium</name>
    <dbReference type="NCBI Taxonomy" id="1645740"/>
    <lineage>
        <taxon>Bacteria</taxon>
        <taxon>Pseudomonadati</taxon>
        <taxon>Thermomicrobiota</taxon>
        <taxon>Thermomicrobia</taxon>
        <taxon>Thermomicrobiales</taxon>
        <taxon>environmental samples</taxon>
    </lineage>
</organism>
<dbReference type="Pfam" id="PF02767">
    <property type="entry name" value="DNA_pol3_beta_2"/>
    <property type="match status" value="1"/>
</dbReference>
<dbReference type="InterPro" id="IPR022637">
    <property type="entry name" value="DNA_polIII_beta_cen"/>
</dbReference>
<dbReference type="EMBL" id="CADCWE010000165">
    <property type="protein sequence ID" value="CAA9546762.1"/>
    <property type="molecule type" value="Genomic_DNA"/>
</dbReference>
<evidence type="ECO:0000256" key="3">
    <source>
        <dbReference type="ARBA" id="ARBA00021035"/>
    </source>
</evidence>
<keyword evidence="9" id="KW-0238">DNA-binding</keyword>
<evidence type="ECO:0000256" key="9">
    <source>
        <dbReference type="ARBA" id="ARBA00023125"/>
    </source>
</evidence>
<accession>A0A6J4UCZ2</accession>
<keyword evidence="8 10" id="KW-0239">DNA-directed DNA polymerase</keyword>
<dbReference type="GO" id="GO:0009360">
    <property type="term" value="C:DNA polymerase III complex"/>
    <property type="evidence" value="ECO:0007669"/>
    <property type="project" value="InterPro"/>
</dbReference>
<comment type="subcellular location">
    <subcellularLocation>
        <location evidence="1 10">Cytoplasm</location>
    </subcellularLocation>
</comment>
<keyword evidence="7 10" id="KW-0235">DNA replication</keyword>